<dbReference type="Gene3D" id="3.40.1350.10">
    <property type="match status" value="1"/>
</dbReference>
<evidence type="ECO:0000313" key="4">
    <source>
        <dbReference type="Proteomes" id="UP001055025"/>
    </source>
</evidence>
<name>A0AAV5B1J6_9ACTN</name>
<keyword evidence="4" id="KW-1185">Reference proteome</keyword>
<dbReference type="SUPFAM" id="SSF52980">
    <property type="entry name" value="Restriction endonuclease-like"/>
    <property type="match status" value="1"/>
</dbReference>
<dbReference type="HAMAP" id="MF_00048">
    <property type="entry name" value="UPF0102"/>
    <property type="match status" value="1"/>
</dbReference>
<dbReference type="Pfam" id="PF02021">
    <property type="entry name" value="UPF0102"/>
    <property type="match status" value="1"/>
</dbReference>
<dbReference type="InterPro" id="IPR011856">
    <property type="entry name" value="tRNA_endonuc-like_dom_sf"/>
</dbReference>
<dbReference type="PANTHER" id="PTHR34039">
    <property type="entry name" value="UPF0102 PROTEIN YRAN"/>
    <property type="match status" value="1"/>
</dbReference>
<dbReference type="EMBL" id="BQKC01000001">
    <property type="protein sequence ID" value="GJM55385.1"/>
    <property type="molecule type" value="Genomic_DNA"/>
</dbReference>
<evidence type="ECO:0000256" key="2">
    <source>
        <dbReference type="HAMAP-Rule" id="MF_00048"/>
    </source>
</evidence>
<dbReference type="GO" id="GO:0003676">
    <property type="term" value="F:nucleic acid binding"/>
    <property type="evidence" value="ECO:0007669"/>
    <property type="project" value="InterPro"/>
</dbReference>
<dbReference type="Proteomes" id="UP001055025">
    <property type="component" value="Unassembled WGS sequence"/>
</dbReference>
<gene>
    <name evidence="3" type="ORF">ATOP_10400</name>
</gene>
<comment type="caution">
    <text evidence="3">The sequence shown here is derived from an EMBL/GenBank/DDBJ whole genome shotgun (WGS) entry which is preliminary data.</text>
</comment>
<dbReference type="InterPro" id="IPR011335">
    <property type="entry name" value="Restrct_endonuc-II-like"/>
</dbReference>
<protein>
    <recommendedName>
        <fullName evidence="2">UPF0102 protein ATOP_10400</fullName>
    </recommendedName>
</protein>
<comment type="similarity">
    <text evidence="1 2">Belongs to the UPF0102 family.</text>
</comment>
<organism evidence="3 4">
    <name type="scientific">Granulimonas faecalis</name>
    <dbReference type="NCBI Taxonomy" id="2894155"/>
    <lineage>
        <taxon>Bacteria</taxon>
        <taxon>Bacillati</taxon>
        <taxon>Actinomycetota</taxon>
        <taxon>Coriobacteriia</taxon>
        <taxon>Coriobacteriales</taxon>
        <taxon>Kribbibacteriaceae</taxon>
        <taxon>Granulimonas</taxon>
    </lineage>
</organism>
<dbReference type="RefSeq" id="WP_251163946.1">
    <property type="nucleotide sequence ID" value="NZ_BQKC01000001.1"/>
</dbReference>
<evidence type="ECO:0000313" key="3">
    <source>
        <dbReference type="EMBL" id="GJM55385.1"/>
    </source>
</evidence>
<evidence type="ECO:0000256" key="1">
    <source>
        <dbReference type="ARBA" id="ARBA00006738"/>
    </source>
</evidence>
<dbReference type="AlphaFoldDB" id="A0AAV5B1J6"/>
<dbReference type="InterPro" id="IPR003509">
    <property type="entry name" value="UPF0102_YraN-like"/>
</dbReference>
<accession>A0AAV5B1J6</accession>
<proteinExistence type="inferred from homology"/>
<sequence>MEDVRGVMEVTGASGADEAVVVDQGVAADTSVPPWDAYPRPQKSVREYTERELGAEGEHLAQVYLVRRGLEIRDLNWVCPGGEADIVAAEERGCVVLVEVKCRLAIDAPEEPMPELAVDRRKRARYRRIALYYLSEHPEVDSVRFDVIAINIVQERMARLRHLVGAFAWDGQ</sequence>
<reference evidence="3" key="1">
    <citation type="journal article" date="2022" name="Int. J. Syst. Evol. Microbiol.">
        <title>Granulimonas faecalis gen. nov., sp. nov., and Leptogranulimonas caecicola gen. nov., sp. nov., novel lactate-producing Atopobiaceae bacteria isolated from mouse intestines, and an emended description of the family Atopobiaceae.</title>
        <authorList>
            <person name="Morinaga K."/>
            <person name="Kusada H."/>
            <person name="Sakamoto S."/>
            <person name="Murakami T."/>
            <person name="Toyoda A."/>
            <person name="Mori H."/>
            <person name="Meng X.Y."/>
            <person name="Takashino M."/>
            <person name="Murotomi K."/>
            <person name="Tamaki H."/>
        </authorList>
    </citation>
    <scope>NUCLEOTIDE SEQUENCE</scope>
    <source>
        <strain evidence="3">OPF53</strain>
    </source>
</reference>
<dbReference type="PANTHER" id="PTHR34039:SF1">
    <property type="entry name" value="UPF0102 PROTEIN YRAN"/>
    <property type="match status" value="1"/>
</dbReference>